<protein>
    <recommendedName>
        <fullName evidence="3">Rubredoxin-like domain-containing protein</fullName>
    </recommendedName>
</protein>
<feature type="coiled-coil region" evidence="1">
    <location>
        <begin position="40"/>
        <end position="67"/>
    </location>
</feature>
<sequence length="99" mass="11183">MGEWIVEESVRSVVCPVCAFTFDAIHGDGGDDYTCPACDAINLERQLEEAQGRLKAVKEWRQELEELPKESGAYSQLATWAVKRLLDRILRGVKEEATR</sequence>
<proteinExistence type="predicted"/>
<dbReference type="SUPFAM" id="SSF57802">
    <property type="entry name" value="Rubredoxin-like"/>
    <property type="match status" value="1"/>
</dbReference>
<name>A0A0F9GXF7_9ZZZZ</name>
<evidence type="ECO:0000256" key="1">
    <source>
        <dbReference type="SAM" id="Coils"/>
    </source>
</evidence>
<accession>A0A0F9GXF7</accession>
<gene>
    <name evidence="2" type="ORF">LCGC14_2068740</name>
</gene>
<keyword evidence="1" id="KW-0175">Coiled coil</keyword>
<reference evidence="2" key="1">
    <citation type="journal article" date="2015" name="Nature">
        <title>Complex archaea that bridge the gap between prokaryotes and eukaryotes.</title>
        <authorList>
            <person name="Spang A."/>
            <person name="Saw J.H."/>
            <person name="Jorgensen S.L."/>
            <person name="Zaremba-Niedzwiedzka K."/>
            <person name="Martijn J."/>
            <person name="Lind A.E."/>
            <person name="van Eijk R."/>
            <person name="Schleper C."/>
            <person name="Guy L."/>
            <person name="Ettema T.J."/>
        </authorList>
    </citation>
    <scope>NUCLEOTIDE SEQUENCE</scope>
</reference>
<evidence type="ECO:0000313" key="2">
    <source>
        <dbReference type="EMBL" id="KKL74055.1"/>
    </source>
</evidence>
<dbReference type="AlphaFoldDB" id="A0A0F9GXF7"/>
<organism evidence="2">
    <name type="scientific">marine sediment metagenome</name>
    <dbReference type="NCBI Taxonomy" id="412755"/>
    <lineage>
        <taxon>unclassified sequences</taxon>
        <taxon>metagenomes</taxon>
        <taxon>ecological metagenomes</taxon>
    </lineage>
</organism>
<evidence type="ECO:0008006" key="3">
    <source>
        <dbReference type="Google" id="ProtNLM"/>
    </source>
</evidence>
<comment type="caution">
    <text evidence="2">The sequence shown here is derived from an EMBL/GenBank/DDBJ whole genome shotgun (WGS) entry which is preliminary data.</text>
</comment>
<dbReference type="EMBL" id="LAZR01024773">
    <property type="protein sequence ID" value="KKL74055.1"/>
    <property type="molecule type" value="Genomic_DNA"/>
</dbReference>